<feature type="domain" description="Thioesterase" evidence="1">
    <location>
        <begin position="52"/>
        <end position="127"/>
    </location>
</feature>
<dbReference type="EC" id="3.1.2.-" evidence="2"/>
<dbReference type="RefSeq" id="WP_304375719.1">
    <property type="nucleotide sequence ID" value="NZ_JAUOZU010000006.1"/>
</dbReference>
<organism evidence="2 3">
    <name type="scientific">Rhizobium alvei</name>
    <dbReference type="NCBI Taxonomy" id="1132659"/>
    <lineage>
        <taxon>Bacteria</taxon>
        <taxon>Pseudomonadati</taxon>
        <taxon>Pseudomonadota</taxon>
        <taxon>Alphaproteobacteria</taxon>
        <taxon>Hyphomicrobiales</taxon>
        <taxon>Rhizobiaceae</taxon>
        <taxon>Rhizobium/Agrobacterium group</taxon>
        <taxon>Rhizobium</taxon>
    </lineage>
</organism>
<proteinExistence type="predicted"/>
<reference evidence="2" key="2">
    <citation type="submission" date="2023-07" db="EMBL/GenBank/DDBJ databases">
        <authorList>
            <person name="Shen H."/>
        </authorList>
    </citation>
    <scope>NUCLEOTIDE SEQUENCE</scope>
    <source>
        <strain evidence="2">TNR-22</strain>
    </source>
</reference>
<accession>A0ABT8YJN0</accession>
<dbReference type="InterPro" id="IPR006683">
    <property type="entry name" value="Thioestr_dom"/>
</dbReference>
<dbReference type="InterPro" id="IPR029069">
    <property type="entry name" value="HotDog_dom_sf"/>
</dbReference>
<sequence>MTPILTAEQINALLERDIPQIVGEEPIFRVINVASGTCTLRFSPNESHLRHGGTISGPSMFALADLASYVTLLAHIGPRTEAVTANLNISFLHRPDPVPLDGIGRILKIGKQLSVMEVMIERVDNRQLIAHATSTFSVPARKT</sequence>
<dbReference type="Pfam" id="PF03061">
    <property type="entry name" value="4HBT"/>
    <property type="match status" value="1"/>
</dbReference>
<reference evidence="2" key="1">
    <citation type="journal article" date="2015" name="Int. J. Syst. Evol. Microbiol.">
        <title>Rhizobium alvei sp. nov., isolated from a freshwater river.</title>
        <authorList>
            <person name="Sheu S.Y."/>
            <person name="Huang H.W."/>
            <person name="Young C.C."/>
            <person name="Chen W.M."/>
        </authorList>
    </citation>
    <scope>NUCLEOTIDE SEQUENCE</scope>
    <source>
        <strain evidence="2">TNR-22</strain>
    </source>
</reference>
<dbReference type="Proteomes" id="UP001174932">
    <property type="component" value="Unassembled WGS sequence"/>
</dbReference>
<dbReference type="Gene3D" id="3.10.129.10">
    <property type="entry name" value="Hotdog Thioesterase"/>
    <property type="match status" value="1"/>
</dbReference>
<comment type="caution">
    <text evidence="2">The sequence shown here is derived from an EMBL/GenBank/DDBJ whole genome shotgun (WGS) entry which is preliminary data.</text>
</comment>
<dbReference type="CDD" id="cd03443">
    <property type="entry name" value="PaaI_thioesterase"/>
    <property type="match status" value="1"/>
</dbReference>
<dbReference type="GO" id="GO:0016787">
    <property type="term" value="F:hydrolase activity"/>
    <property type="evidence" value="ECO:0007669"/>
    <property type="project" value="UniProtKB-KW"/>
</dbReference>
<dbReference type="EMBL" id="JAUOZU010000006">
    <property type="protein sequence ID" value="MDO6963809.1"/>
    <property type="molecule type" value="Genomic_DNA"/>
</dbReference>
<name>A0ABT8YJN0_9HYPH</name>
<keyword evidence="3" id="KW-1185">Reference proteome</keyword>
<dbReference type="SUPFAM" id="SSF54637">
    <property type="entry name" value="Thioesterase/thiol ester dehydrase-isomerase"/>
    <property type="match status" value="1"/>
</dbReference>
<evidence type="ECO:0000313" key="2">
    <source>
        <dbReference type="EMBL" id="MDO6963809.1"/>
    </source>
</evidence>
<gene>
    <name evidence="2" type="ORF">Q4481_07555</name>
</gene>
<evidence type="ECO:0000259" key="1">
    <source>
        <dbReference type="Pfam" id="PF03061"/>
    </source>
</evidence>
<evidence type="ECO:0000313" key="3">
    <source>
        <dbReference type="Proteomes" id="UP001174932"/>
    </source>
</evidence>
<keyword evidence="2" id="KW-0378">Hydrolase</keyword>
<protein>
    <submittedName>
        <fullName evidence="2">PaaI family thioesterase</fullName>
        <ecNumber evidence="2">3.1.2.-</ecNumber>
    </submittedName>
</protein>